<dbReference type="VEuPathDB" id="FungiDB:FOMG_16118"/>
<dbReference type="AlphaFoldDB" id="A0A2H3U0F0"/>
<dbReference type="VEuPathDB" id="FungiDB:FOXG_04857"/>
<evidence type="ECO:0000313" key="2">
    <source>
        <dbReference type="Proteomes" id="UP000219369"/>
    </source>
</evidence>
<accession>A0A2H3U0F0</accession>
<dbReference type="OrthoDB" id="3235083at2759"/>
<proteinExistence type="predicted"/>
<dbReference type="EMBL" id="FMJY01000008">
    <property type="protein sequence ID" value="SCO88976.1"/>
    <property type="molecule type" value="Genomic_DNA"/>
</dbReference>
<dbReference type="Proteomes" id="UP000219369">
    <property type="component" value="Unassembled WGS sequence"/>
</dbReference>
<reference evidence="2" key="1">
    <citation type="submission" date="2016-09" db="EMBL/GenBank/DDBJ databases">
        <authorList>
            <person name="Guldener U."/>
        </authorList>
    </citation>
    <scope>NUCLEOTIDE SEQUENCE [LARGE SCALE GENOMIC DNA]</scope>
    <source>
        <strain evidence="2">V64-1</strain>
    </source>
</reference>
<sequence length="133" mass="14325">MVGILRNPGSELKVTSCYILDPFSTTGVYWMPHTLPFEVEQGTYQSCLGRVPGAFVDGIYIAGAVKGVAQLSYVPLFNSSGSAAPMPTRLPLPNKALATAIALAYYADESSSLYGITDFYAVGDSTLYRWNPD</sequence>
<protein>
    <submittedName>
        <fullName evidence="1">Uncharacterized protein</fullName>
    </submittedName>
</protein>
<dbReference type="VEuPathDB" id="FungiDB:HZS61_010424"/>
<evidence type="ECO:0000313" key="1">
    <source>
        <dbReference type="EMBL" id="SCO88976.1"/>
    </source>
</evidence>
<name>A0A2H3U0F0_FUSOX</name>
<gene>
    <name evidence="1" type="ORF">FRV6_13104</name>
</gene>
<organism evidence="1 2">
    <name type="scientific">Fusarium oxysporum</name>
    <name type="common">Fusarium vascular wilt</name>
    <dbReference type="NCBI Taxonomy" id="5507"/>
    <lineage>
        <taxon>Eukaryota</taxon>
        <taxon>Fungi</taxon>
        <taxon>Dikarya</taxon>
        <taxon>Ascomycota</taxon>
        <taxon>Pezizomycotina</taxon>
        <taxon>Sordariomycetes</taxon>
        <taxon>Hypocreomycetidae</taxon>
        <taxon>Hypocreales</taxon>
        <taxon>Nectriaceae</taxon>
        <taxon>Fusarium</taxon>
        <taxon>Fusarium oxysporum species complex</taxon>
    </lineage>
</organism>